<dbReference type="InterPro" id="IPR001762">
    <property type="entry name" value="Disintegrin_dom"/>
</dbReference>
<organism evidence="10 11">
    <name type="scientific">Emericellopsis atlantica</name>
    <dbReference type="NCBI Taxonomy" id="2614577"/>
    <lineage>
        <taxon>Eukaryota</taxon>
        <taxon>Fungi</taxon>
        <taxon>Dikarya</taxon>
        <taxon>Ascomycota</taxon>
        <taxon>Pezizomycotina</taxon>
        <taxon>Sordariomycetes</taxon>
        <taxon>Hypocreomycetidae</taxon>
        <taxon>Hypocreales</taxon>
        <taxon>Bionectriaceae</taxon>
        <taxon>Emericellopsis</taxon>
    </lineage>
</organism>
<evidence type="ECO:0000256" key="5">
    <source>
        <dbReference type="SAM" id="MobiDB-lite"/>
    </source>
</evidence>
<keyword evidence="10" id="KW-0645">Protease</keyword>
<dbReference type="PROSITE" id="PS50215">
    <property type="entry name" value="ADAM_MEPRO"/>
    <property type="match status" value="1"/>
</dbReference>
<evidence type="ECO:0000313" key="10">
    <source>
        <dbReference type="EMBL" id="KAG9257475.1"/>
    </source>
</evidence>
<dbReference type="GO" id="GO:0004222">
    <property type="term" value="F:metalloendopeptidase activity"/>
    <property type="evidence" value="ECO:0007669"/>
    <property type="project" value="InterPro"/>
</dbReference>
<feature type="active site" evidence="4">
    <location>
        <position position="425"/>
    </location>
</feature>
<feature type="binding site" evidence="4">
    <location>
        <position position="434"/>
    </location>
    <ligand>
        <name>Zn(2+)</name>
        <dbReference type="ChEBI" id="CHEBI:29105"/>
        <note>catalytic</note>
    </ligand>
</feature>
<evidence type="ECO:0000256" key="7">
    <source>
        <dbReference type="SAM" id="SignalP"/>
    </source>
</evidence>
<evidence type="ECO:0000259" key="9">
    <source>
        <dbReference type="PROSITE" id="PS50215"/>
    </source>
</evidence>
<dbReference type="Gene3D" id="3.40.390.10">
    <property type="entry name" value="Collagenase (Catalytic Domain)"/>
    <property type="match status" value="1"/>
</dbReference>
<dbReference type="SUPFAM" id="SSF55486">
    <property type="entry name" value="Metalloproteases ('zincins'), catalytic domain"/>
    <property type="match status" value="1"/>
</dbReference>
<comment type="caution">
    <text evidence="4">Lacks conserved residue(s) required for the propagation of feature annotation.</text>
</comment>
<evidence type="ECO:0000256" key="1">
    <source>
        <dbReference type="ARBA" id="ARBA00023157"/>
    </source>
</evidence>
<comment type="function">
    <text evidence="2">Probable zinc protease.</text>
</comment>
<sequence>MISLRSVATAVLAGAAIFSSSTTAHSTKRNAVSAVSIVTNPVIDTPAHRVHAHSEFDLVFDLRQDGLDPIPIRLALEPNHDILHEDLTITSLDPDGTIREVEKVDRNARKVYKGRAHVQKATGWTQAGWARIIVHRDGKKPLFEGAFRVFGVSHHIQQDAKYRKVKHEEDPEVPASPDGEALMVVYRDSDIRPSELKRDSLAATCDSDNLGFNTRYDLERRQLELESRNLAAMPAKSLFGRQIDNVGDDMGANYYPTIGSTSGCPDTRLVALVGIATDCNYWDDFDSDRDALEKNVIDLVNRASALYEDTFSISLAIRNLTVIDRPCSQSESGSAPWNLACSNSVKLGDRLNLFSGWRGQNPDSNAYWTLLTTCSTDTAVGLAWRGQLCRSGSSEGVDDQGGNETVAATNVVVRTPSEWQIFAHETGHTFGAVHDCTSSTCPVSRDSQSCCPFSSSTCDAGGGFIMNPSTDEKIEDFSPCSIGNICSGLLRNVNGQCLTNNRNVGTFTGSQCGNGIVEEGEDCDCGGTDGCGDNSCCNAETCKFRDGAECDPTNEGCCTDECAFKSNGTVCRASTGDCDPEERCSGDSGTCPSNKHLNDGDSCGDGLQCASGQCTNRDMQCRAMLGGGDTGNENIEACGGTDGCMLSCRGASNDSSVCSMYNTNLLDGTPCSGDGHCKNGSCDGASVWGRIQDWFRNNKNIAIPVCCVVGGLLLLCIACCIWSSCRRCQRRRSRKRAMAKKPSPLPPPEMSGGNSTPPVGGYWQPENRNDRFPSDHHDPTSQPFNPHQYGTHDGHIYEDNTNSPFQNRQMGHNNNYEMGGWQRTGSTRYA</sequence>
<proteinExistence type="predicted"/>
<dbReference type="GeneID" id="70293782"/>
<dbReference type="Pfam" id="PF13688">
    <property type="entry name" value="Reprolysin_5"/>
    <property type="match status" value="1"/>
</dbReference>
<dbReference type="InterPro" id="IPR034028">
    <property type="entry name" value="ZnMc_ADAM_fungal"/>
</dbReference>
<evidence type="ECO:0000259" key="8">
    <source>
        <dbReference type="PROSITE" id="PS50214"/>
    </source>
</evidence>
<dbReference type="Gene3D" id="4.10.70.10">
    <property type="entry name" value="Disintegrin domain"/>
    <property type="match status" value="1"/>
</dbReference>
<dbReference type="InterPro" id="IPR024079">
    <property type="entry name" value="MetalloPept_cat_dom_sf"/>
</dbReference>
<name>A0A9P8CSR8_9HYPO</name>
<evidence type="ECO:0000313" key="11">
    <source>
        <dbReference type="Proteomes" id="UP000887229"/>
    </source>
</evidence>
<accession>A0A9P8CSR8</accession>
<dbReference type="PRINTS" id="PR00289">
    <property type="entry name" value="DISINTEGRIN"/>
</dbReference>
<keyword evidence="4" id="KW-0862">Zinc</keyword>
<keyword evidence="10" id="KW-0482">Metalloprotease</keyword>
<dbReference type="OrthoDB" id="5951731at2759"/>
<dbReference type="SUPFAM" id="SSF57552">
    <property type="entry name" value="Blood coagulation inhibitor (disintegrin)"/>
    <property type="match status" value="1"/>
</dbReference>
<feature type="signal peptide" evidence="7">
    <location>
        <begin position="1"/>
        <end position="24"/>
    </location>
</feature>
<evidence type="ECO:0000256" key="3">
    <source>
        <dbReference type="ARBA" id="ARBA00074021"/>
    </source>
</evidence>
<keyword evidence="4" id="KW-0479">Metal-binding</keyword>
<keyword evidence="10" id="KW-0378">Hydrolase</keyword>
<dbReference type="InterPro" id="IPR001590">
    <property type="entry name" value="Peptidase_M12B"/>
</dbReference>
<dbReference type="GO" id="GO:0046872">
    <property type="term" value="F:metal ion binding"/>
    <property type="evidence" value="ECO:0007669"/>
    <property type="project" value="UniProtKB-KW"/>
</dbReference>
<dbReference type="PANTHER" id="PTHR11905:SF159">
    <property type="entry name" value="ADAM METALLOPROTEASE"/>
    <property type="match status" value="1"/>
</dbReference>
<dbReference type="AlphaFoldDB" id="A0A9P8CSR8"/>
<dbReference type="PROSITE" id="PS50214">
    <property type="entry name" value="DISINTEGRIN_2"/>
    <property type="match status" value="1"/>
</dbReference>
<comment type="caution">
    <text evidence="10">The sequence shown here is derived from an EMBL/GenBank/DDBJ whole genome shotgun (WGS) entry which is preliminary data.</text>
</comment>
<dbReference type="PANTHER" id="PTHR11905">
    <property type="entry name" value="ADAM A DISINTEGRIN AND METALLOPROTEASE DOMAIN"/>
    <property type="match status" value="1"/>
</dbReference>
<feature type="binding site" evidence="4">
    <location>
        <position position="424"/>
    </location>
    <ligand>
        <name>Zn(2+)</name>
        <dbReference type="ChEBI" id="CHEBI:29105"/>
        <note>catalytic</note>
    </ligand>
</feature>
<gene>
    <name evidence="10" type="ORF">F5Z01DRAFT_646039</name>
</gene>
<feature type="region of interest" description="Disordered" evidence="5">
    <location>
        <begin position="736"/>
        <end position="830"/>
    </location>
</feature>
<keyword evidence="7" id="KW-0732">Signal</keyword>
<dbReference type="RefSeq" id="XP_046121399.1">
    <property type="nucleotide sequence ID" value="XM_046262879.1"/>
</dbReference>
<dbReference type="Proteomes" id="UP000887229">
    <property type="component" value="Unassembled WGS sequence"/>
</dbReference>
<keyword evidence="11" id="KW-1185">Reference proteome</keyword>
<evidence type="ECO:0000256" key="4">
    <source>
        <dbReference type="PROSITE-ProRule" id="PRU00276"/>
    </source>
</evidence>
<feature type="domain" description="Peptidase M12B" evidence="9">
    <location>
        <begin position="269"/>
        <end position="502"/>
    </location>
</feature>
<protein>
    <recommendedName>
        <fullName evidence="3">Disintegrin and metalloproteinase domain-containing protein B</fullName>
    </recommendedName>
</protein>
<feature type="transmembrane region" description="Helical" evidence="6">
    <location>
        <begin position="701"/>
        <end position="725"/>
    </location>
</feature>
<evidence type="ECO:0000256" key="6">
    <source>
        <dbReference type="SAM" id="Phobius"/>
    </source>
</evidence>
<keyword evidence="1" id="KW-1015">Disulfide bond</keyword>
<evidence type="ECO:0000256" key="2">
    <source>
        <dbReference type="ARBA" id="ARBA00056552"/>
    </source>
</evidence>
<keyword evidence="6" id="KW-0472">Membrane</keyword>
<dbReference type="InterPro" id="IPR036436">
    <property type="entry name" value="Disintegrin_dom_sf"/>
</dbReference>
<dbReference type="FunFam" id="4.10.70.10:FF:000003">
    <property type="entry name" value="Disintegrin and metalloproteinase domain-containing protein 17"/>
    <property type="match status" value="1"/>
</dbReference>
<reference evidence="10" key="1">
    <citation type="journal article" date="2021" name="IMA Fungus">
        <title>Genomic characterization of three marine fungi, including Emericellopsis atlantica sp. nov. with signatures of a generalist lifestyle and marine biomass degradation.</title>
        <authorList>
            <person name="Hagestad O.C."/>
            <person name="Hou L."/>
            <person name="Andersen J.H."/>
            <person name="Hansen E.H."/>
            <person name="Altermark B."/>
            <person name="Li C."/>
            <person name="Kuhnert E."/>
            <person name="Cox R.J."/>
            <person name="Crous P.W."/>
            <person name="Spatafora J.W."/>
            <person name="Lail K."/>
            <person name="Amirebrahimi M."/>
            <person name="Lipzen A."/>
            <person name="Pangilinan J."/>
            <person name="Andreopoulos W."/>
            <person name="Hayes R.D."/>
            <person name="Ng V."/>
            <person name="Grigoriev I.V."/>
            <person name="Jackson S.A."/>
            <person name="Sutton T.D.S."/>
            <person name="Dobson A.D.W."/>
            <person name="Rama T."/>
        </authorList>
    </citation>
    <scope>NUCLEOTIDE SEQUENCE</scope>
    <source>
        <strain evidence="10">TS7</strain>
    </source>
</reference>
<keyword evidence="6" id="KW-1133">Transmembrane helix</keyword>
<dbReference type="GO" id="GO:0006508">
    <property type="term" value="P:proteolysis"/>
    <property type="evidence" value="ECO:0007669"/>
    <property type="project" value="InterPro"/>
</dbReference>
<dbReference type="EMBL" id="MU251245">
    <property type="protein sequence ID" value="KAG9257475.1"/>
    <property type="molecule type" value="Genomic_DNA"/>
</dbReference>
<dbReference type="SMART" id="SM00050">
    <property type="entry name" value="DISIN"/>
    <property type="match status" value="1"/>
</dbReference>
<dbReference type="CDD" id="cd04271">
    <property type="entry name" value="ZnMc_ADAM_fungal"/>
    <property type="match status" value="1"/>
</dbReference>
<dbReference type="Pfam" id="PF00200">
    <property type="entry name" value="Disintegrin"/>
    <property type="match status" value="1"/>
</dbReference>
<feature type="compositionally biased region" description="Basic and acidic residues" evidence="5">
    <location>
        <begin position="767"/>
        <end position="779"/>
    </location>
</feature>
<feature type="chain" id="PRO_5040302507" description="Disintegrin and metalloproteinase domain-containing protein B" evidence="7">
    <location>
        <begin position="25"/>
        <end position="830"/>
    </location>
</feature>
<feature type="compositionally biased region" description="Polar residues" evidence="5">
    <location>
        <begin position="799"/>
        <end position="816"/>
    </location>
</feature>
<keyword evidence="6" id="KW-0812">Transmembrane</keyword>
<feature type="binding site" evidence="4">
    <location>
        <position position="428"/>
    </location>
    <ligand>
        <name>Zn(2+)</name>
        <dbReference type="ChEBI" id="CHEBI:29105"/>
        <note>catalytic</note>
    </ligand>
</feature>
<feature type="domain" description="Disintegrin" evidence="8">
    <location>
        <begin position="509"/>
        <end position="599"/>
    </location>
</feature>